<evidence type="ECO:0000256" key="1">
    <source>
        <dbReference type="SAM" id="MobiDB-lite"/>
    </source>
</evidence>
<comment type="caution">
    <text evidence="2">The sequence shown here is derived from an EMBL/GenBank/DDBJ whole genome shotgun (WGS) entry which is preliminary data.</text>
</comment>
<proteinExistence type="predicted"/>
<dbReference type="Proteomes" id="UP001422759">
    <property type="component" value="Unassembled WGS sequence"/>
</dbReference>
<evidence type="ECO:0000313" key="2">
    <source>
        <dbReference type="EMBL" id="GAA2152925.1"/>
    </source>
</evidence>
<feature type="compositionally biased region" description="Pro residues" evidence="1">
    <location>
        <begin position="53"/>
        <end position="64"/>
    </location>
</feature>
<evidence type="ECO:0008006" key="4">
    <source>
        <dbReference type="Google" id="ProtNLM"/>
    </source>
</evidence>
<protein>
    <recommendedName>
        <fullName evidence="4">Secreted protein</fullName>
    </recommendedName>
</protein>
<keyword evidence="3" id="KW-1185">Reference proteome</keyword>
<dbReference type="EMBL" id="BAAANT010000036">
    <property type="protein sequence ID" value="GAA2152925.1"/>
    <property type="molecule type" value="Genomic_DNA"/>
</dbReference>
<feature type="region of interest" description="Disordered" evidence="1">
    <location>
        <begin position="27"/>
        <end position="91"/>
    </location>
</feature>
<accession>A0ABN3A330</accession>
<gene>
    <name evidence="2" type="ORF">GCM10009760_50150</name>
</gene>
<reference evidence="2 3" key="1">
    <citation type="journal article" date="2019" name="Int. J. Syst. Evol. Microbiol.">
        <title>The Global Catalogue of Microorganisms (GCM) 10K type strain sequencing project: providing services to taxonomists for standard genome sequencing and annotation.</title>
        <authorList>
            <consortium name="The Broad Institute Genomics Platform"/>
            <consortium name="The Broad Institute Genome Sequencing Center for Infectious Disease"/>
            <person name="Wu L."/>
            <person name="Ma J."/>
        </authorList>
    </citation>
    <scope>NUCLEOTIDE SEQUENCE [LARGE SCALE GENOMIC DNA]</scope>
    <source>
        <strain evidence="2 3">JCM 14560</strain>
    </source>
</reference>
<evidence type="ECO:0000313" key="3">
    <source>
        <dbReference type="Proteomes" id="UP001422759"/>
    </source>
</evidence>
<sequence>MRAVGRRDSRRLTGDWAVLVILAPGTLTPAYPRSGAGLRSSRATPPRTESPEARPPAPRPPGPAAPAVDRPGGSAAVCGVGAVPCRGRDVD</sequence>
<name>A0ABN3A330_9ACTN</name>
<feature type="compositionally biased region" description="Low complexity" evidence="1">
    <location>
        <begin position="65"/>
        <end position="85"/>
    </location>
</feature>
<organism evidence="2 3">
    <name type="scientific">Kitasatospora kazusensis</name>
    <dbReference type="NCBI Taxonomy" id="407974"/>
    <lineage>
        <taxon>Bacteria</taxon>
        <taxon>Bacillati</taxon>
        <taxon>Actinomycetota</taxon>
        <taxon>Actinomycetes</taxon>
        <taxon>Kitasatosporales</taxon>
        <taxon>Streptomycetaceae</taxon>
        <taxon>Kitasatospora</taxon>
    </lineage>
</organism>